<dbReference type="Proteomes" id="UP000439903">
    <property type="component" value="Unassembled WGS sequence"/>
</dbReference>
<keyword evidence="2" id="KW-1185">Reference proteome</keyword>
<dbReference type="EMBL" id="WTPW01000827">
    <property type="protein sequence ID" value="KAF0476420.1"/>
    <property type="molecule type" value="Genomic_DNA"/>
</dbReference>
<evidence type="ECO:0000313" key="2">
    <source>
        <dbReference type="Proteomes" id="UP000439903"/>
    </source>
</evidence>
<protein>
    <submittedName>
        <fullName evidence="1">Uncharacterized protein</fullName>
    </submittedName>
</protein>
<accession>A0A8H4ABP2</accession>
<proteinExistence type="predicted"/>
<dbReference type="OrthoDB" id="202545at2759"/>
<dbReference type="AlphaFoldDB" id="A0A8H4ABP2"/>
<reference evidence="1 2" key="1">
    <citation type="journal article" date="2019" name="Environ. Microbiol.">
        <title>At the nexus of three kingdoms: the genome of the mycorrhizal fungus Gigaspora margarita provides insights into plant, endobacterial and fungal interactions.</title>
        <authorList>
            <person name="Venice F."/>
            <person name="Ghignone S."/>
            <person name="Salvioli di Fossalunga A."/>
            <person name="Amselem J."/>
            <person name="Novero M."/>
            <person name="Xianan X."/>
            <person name="Sedzielewska Toro K."/>
            <person name="Morin E."/>
            <person name="Lipzen A."/>
            <person name="Grigoriev I.V."/>
            <person name="Henrissat B."/>
            <person name="Martin F.M."/>
            <person name="Bonfante P."/>
        </authorList>
    </citation>
    <scope>NUCLEOTIDE SEQUENCE [LARGE SCALE GENOMIC DNA]</scope>
    <source>
        <strain evidence="1 2">BEG34</strain>
    </source>
</reference>
<sequence>MQNTEDLYTQFATTVDLRKYFSEHCRAASKFMDNRWKYVRDDFCYLLDHWEMLQHLEYHFKRGVTGILNNSYGIIWDTAVTIVSRSFDDETIPIRWALWNIFQSLIEENINKFDWSHILRVALLQIWS</sequence>
<gene>
    <name evidence="1" type="ORF">F8M41_024385</name>
</gene>
<comment type="caution">
    <text evidence="1">The sequence shown here is derived from an EMBL/GenBank/DDBJ whole genome shotgun (WGS) entry which is preliminary data.</text>
</comment>
<organism evidence="1 2">
    <name type="scientific">Gigaspora margarita</name>
    <dbReference type="NCBI Taxonomy" id="4874"/>
    <lineage>
        <taxon>Eukaryota</taxon>
        <taxon>Fungi</taxon>
        <taxon>Fungi incertae sedis</taxon>
        <taxon>Mucoromycota</taxon>
        <taxon>Glomeromycotina</taxon>
        <taxon>Glomeromycetes</taxon>
        <taxon>Diversisporales</taxon>
        <taxon>Gigasporaceae</taxon>
        <taxon>Gigaspora</taxon>
    </lineage>
</organism>
<evidence type="ECO:0000313" key="1">
    <source>
        <dbReference type="EMBL" id="KAF0476420.1"/>
    </source>
</evidence>
<name>A0A8H4ABP2_GIGMA</name>